<dbReference type="GO" id="GO:0005789">
    <property type="term" value="C:endoplasmic reticulum membrane"/>
    <property type="evidence" value="ECO:0007669"/>
    <property type="project" value="TreeGrafter"/>
</dbReference>
<organism evidence="3 4">
    <name type="scientific">Ceutorhynchus assimilis</name>
    <name type="common">cabbage seed weevil</name>
    <dbReference type="NCBI Taxonomy" id="467358"/>
    <lineage>
        <taxon>Eukaryota</taxon>
        <taxon>Metazoa</taxon>
        <taxon>Ecdysozoa</taxon>
        <taxon>Arthropoda</taxon>
        <taxon>Hexapoda</taxon>
        <taxon>Insecta</taxon>
        <taxon>Pterygota</taxon>
        <taxon>Neoptera</taxon>
        <taxon>Endopterygota</taxon>
        <taxon>Coleoptera</taxon>
        <taxon>Polyphaga</taxon>
        <taxon>Cucujiformia</taxon>
        <taxon>Curculionidae</taxon>
        <taxon>Ceutorhynchinae</taxon>
        <taxon>Ceutorhynchus</taxon>
    </lineage>
</organism>
<evidence type="ECO:0000256" key="1">
    <source>
        <dbReference type="SAM" id="Phobius"/>
    </source>
</evidence>
<evidence type="ECO:0000313" key="3">
    <source>
        <dbReference type="EMBL" id="CAG9768591.1"/>
    </source>
</evidence>
<dbReference type="AlphaFoldDB" id="A0A9N9MT65"/>
<dbReference type="GO" id="GO:0006660">
    <property type="term" value="P:phosphatidylserine catabolic process"/>
    <property type="evidence" value="ECO:0007669"/>
    <property type="project" value="TreeGrafter"/>
</dbReference>
<reference evidence="3" key="1">
    <citation type="submission" date="2022-01" db="EMBL/GenBank/DDBJ databases">
        <authorList>
            <person name="King R."/>
        </authorList>
    </citation>
    <scope>NUCLEOTIDE SEQUENCE</scope>
</reference>
<dbReference type="Proteomes" id="UP001152799">
    <property type="component" value="Chromosome 5"/>
</dbReference>
<dbReference type="InterPro" id="IPR029058">
    <property type="entry name" value="AB_hydrolase_fold"/>
</dbReference>
<dbReference type="OrthoDB" id="10249433at2759"/>
<keyword evidence="1" id="KW-0812">Transmembrane</keyword>
<evidence type="ECO:0000259" key="2">
    <source>
        <dbReference type="Pfam" id="PF00561"/>
    </source>
</evidence>
<name>A0A9N9MT65_9CUCU</name>
<gene>
    <name evidence="3" type="ORF">CEUTPL_LOCUS9119</name>
</gene>
<feature type="transmembrane region" description="Helical" evidence="1">
    <location>
        <begin position="37"/>
        <end position="60"/>
    </location>
</feature>
<proteinExistence type="predicted"/>
<keyword evidence="4" id="KW-1185">Reference proteome</keyword>
<dbReference type="GO" id="GO:0047372">
    <property type="term" value="F:monoacylglycerol lipase activity"/>
    <property type="evidence" value="ECO:0007669"/>
    <property type="project" value="TreeGrafter"/>
</dbReference>
<dbReference type="Gene3D" id="3.40.50.1820">
    <property type="entry name" value="alpha/beta hydrolase"/>
    <property type="match status" value="1"/>
</dbReference>
<keyword evidence="1" id="KW-1133">Transmembrane helix</keyword>
<dbReference type="GO" id="GO:0004622">
    <property type="term" value="F:phosphatidylcholine lysophospholipase activity"/>
    <property type="evidence" value="ECO:0007669"/>
    <property type="project" value="TreeGrafter"/>
</dbReference>
<dbReference type="PANTHER" id="PTHR12277:SF194">
    <property type="entry name" value="FI04476P"/>
    <property type="match status" value="1"/>
</dbReference>
<keyword evidence="1" id="KW-0472">Membrane</keyword>
<sequence length="374" mass="42815">MAHSCLKKNIAPNNHDNDYLLSEEHRKKKRKNLCRKTLIWSTISFFILISLAFIIIWILIPISFMLSLPFQTFMVFIPIASPRHANFNQPENFGLEGVHNFYISTRDYYDYNTSTTIGAWLILPENFETKSNNVSEILQNTQHDIAIYLHGVFANRAKAIKQYGVLRKHFLIVAIDHRGYGDSGQNVRMSEAGIVHDHLQIFDWVKSLNSKSDVYYWGHSLGTGLTSHTVKMLKNQKNITPKGMILEASFTAYQDVIINNPLGKIFTWLSYFNATIINPLDNNGFHFKSIKNIISIDCPIMILHAEDDSVVPYFLGERLAKTAQKNRKNDQGVVRFHGFSADYGFGHNDILMYSEIGGFIEDFKGDCRNFTSVS</sequence>
<dbReference type="Pfam" id="PF00561">
    <property type="entry name" value="Abhydrolase_1"/>
    <property type="match status" value="1"/>
</dbReference>
<dbReference type="GO" id="GO:0052651">
    <property type="term" value="P:monoacylglycerol catabolic process"/>
    <property type="evidence" value="ECO:0007669"/>
    <property type="project" value="TreeGrafter"/>
</dbReference>
<dbReference type="PANTHER" id="PTHR12277">
    <property type="entry name" value="ALPHA/BETA HYDROLASE DOMAIN-CONTAINING PROTEIN"/>
    <property type="match status" value="1"/>
</dbReference>
<dbReference type="SUPFAM" id="SSF53474">
    <property type="entry name" value="alpha/beta-Hydrolases"/>
    <property type="match status" value="1"/>
</dbReference>
<protein>
    <recommendedName>
        <fullName evidence="2">AB hydrolase-1 domain-containing protein</fullName>
    </recommendedName>
</protein>
<dbReference type="InterPro" id="IPR000073">
    <property type="entry name" value="AB_hydrolase_1"/>
</dbReference>
<evidence type="ECO:0000313" key="4">
    <source>
        <dbReference type="Proteomes" id="UP001152799"/>
    </source>
</evidence>
<feature type="domain" description="AB hydrolase-1" evidence="2">
    <location>
        <begin position="147"/>
        <end position="228"/>
    </location>
</feature>
<accession>A0A9N9MT65</accession>
<dbReference type="EMBL" id="OU892281">
    <property type="protein sequence ID" value="CAG9768591.1"/>
    <property type="molecule type" value="Genomic_DNA"/>
</dbReference>